<feature type="transmembrane region" description="Helical" evidence="1">
    <location>
        <begin position="80"/>
        <end position="104"/>
    </location>
</feature>
<dbReference type="EMBL" id="CP009451">
    <property type="protein sequence ID" value="AIR05253.1"/>
    <property type="molecule type" value="Genomic_DNA"/>
</dbReference>
<keyword evidence="1" id="KW-0472">Membrane</keyword>
<accession>A0A089PYW0</accession>
<keyword evidence="1" id="KW-1133">Transmembrane helix</keyword>
<reference evidence="2 3" key="1">
    <citation type="submission" date="2014-09" db="EMBL/GenBank/DDBJ databases">
        <title>Cedecea neteri SSMD04 Genome Sequencing.</title>
        <authorList>
            <person name="Tan J.-Y."/>
        </authorList>
    </citation>
    <scope>NUCLEOTIDE SEQUENCE [LARGE SCALE GENOMIC DNA]</scope>
    <source>
        <strain evidence="2 3">SSMD04</strain>
    </source>
</reference>
<feature type="transmembrane region" description="Helical" evidence="1">
    <location>
        <begin position="45"/>
        <end position="68"/>
    </location>
</feature>
<keyword evidence="1" id="KW-0812">Transmembrane</keyword>
<organism evidence="2 3">
    <name type="scientific">Cedecea neteri</name>
    <dbReference type="NCBI Taxonomy" id="158822"/>
    <lineage>
        <taxon>Bacteria</taxon>
        <taxon>Pseudomonadati</taxon>
        <taxon>Pseudomonadota</taxon>
        <taxon>Gammaproteobacteria</taxon>
        <taxon>Enterobacterales</taxon>
        <taxon>Enterobacteriaceae</taxon>
        <taxon>Cedecea</taxon>
    </lineage>
</organism>
<dbReference type="OrthoDB" id="9154490at2"/>
<evidence type="ECO:0000313" key="3">
    <source>
        <dbReference type="Proteomes" id="UP000029481"/>
    </source>
</evidence>
<proteinExistence type="predicted"/>
<name>A0A089PYW0_9ENTR</name>
<sequence length="125" mass="14101">MISTLTTDLPVCLMIALAAASISMTITQTELFAGLRRWTVKKNAMLGHLFQCFYCLSHWVVFAGMLIYRPYLLHSGMPVIDWIMTAFVTLTLTTFVNGIIFKVFQMAVGTHLLKHEAQQTLQSTK</sequence>
<dbReference type="Proteomes" id="UP000029481">
    <property type="component" value="Chromosome"/>
</dbReference>
<feature type="transmembrane region" description="Helical" evidence="1">
    <location>
        <begin position="13"/>
        <end position="33"/>
    </location>
</feature>
<dbReference type="RefSeq" id="WP_038476948.1">
    <property type="nucleotide sequence ID" value="NZ_CP009451.1"/>
</dbReference>
<keyword evidence="3" id="KW-1185">Reference proteome</keyword>
<evidence type="ECO:0000313" key="2">
    <source>
        <dbReference type="EMBL" id="AIR05253.1"/>
    </source>
</evidence>
<gene>
    <name evidence="2" type="ORF">JT31_11735</name>
</gene>
<evidence type="ECO:0000256" key="1">
    <source>
        <dbReference type="SAM" id="Phobius"/>
    </source>
</evidence>
<dbReference type="KEGG" id="cnt:JT31_11735"/>
<evidence type="ECO:0008006" key="4">
    <source>
        <dbReference type="Google" id="ProtNLM"/>
    </source>
</evidence>
<protein>
    <recommendedName>
        <fullName evidence="4">DUF1360 domain-containing protein</fullName>
    </recommendedName>
</protein>
<dbReference type="AlphaFoldDB" id="A0A089PYW0"/>